<evidence type="ECO:0000256" key="2">
    <source>
        <dbReference type="ARBA" id="ARBA00022801"/>
    </source>
</evidence>
<evidence type="ECO:0000256" key="4">
    <source>
        <dbReference type="ARBA" id="ARBA00022840"/>
    </source>
</evidence>
<sequence length="293" mass="32799">DESAAAPPAPMPQGISDDVGTNDSSLYSNAKIRFGQNIVLREHFRCMPEIIQFSNDLCYARNGTPLDPLRAYPANRLQPIVTRHVPDGYRTGSVHNALNEPEADAVVAQILACIDDPRYAGRTMGVVSLQGEAQAKLIERKLLQALEPEIIEERRIICGDAYAFQGDERNVMFMSMVAAANERIGTLANDSARQRFNVAASRAQDQLWLFHSVTLDVLSDHCMRHRLLAYMLNPTRAMEDASIEAERAKCESQFERDVFDAIAARQFHIRTQVAVGDPTDHRYRIDLVVEGMQ</sequence>
<feature type="non-terminal residue" evidence="7">
    <location>
        <position position="1"/>
    </location>
</feature>
<feature type="domain" description="DNA2/NAM7 helicase-like C-terminal" evidence="6">
    <location>
        <begin position="36"/>
        <end position="210"/>
    </location>
</feature>
<evidence type="ECO:0000313" key="7">
    <source>
        <dbReference type="EMBL" id="GAH56758.1"/>
    </source>
</evidence>
<proteinExistence type="predicted"/>
<dbReference type="AlphaFoldDB" id="X1IGR7"/>
<dbReference type="InterPro" id="IPR050534">
    <property type="entry name" value="Coronavir_polyprotein_1ab"/>
</dbReference>
<dbReference type="SUPFAM" id="SSF52540">
    <property type="entry name" value="P-loop containing nucleoside triphosphate hydrolases"/>
    <property type="match status" value="1"/>
</dbReference>
<dbReference type="GO" id="GO:0043139">
    <property type="term" value="F:5'-3' DNA helicase activity"/>
    <property type="evidence" value="ECO:0007669"/>
    <property type="project" value="TreeGrafter"/>
</dbReference>
<keyword evidence="3" id="KW-0347">Helicase</keyword>
<name>X1IGR7_9ZZZZ</name>
<reference evidence="7" key="1">
    <citation type="journal article" date="2014" name="Front. Microbiol.">
        <title>High frequency of phylogenetically diverse reductive dehalogenase-homologous genes in deep subseafloor sedimentary metagenomes.</title>
        <authorList>
            <person name="Kawai M."/>
            <person name="Futagami T."/>
            <person name="Toyoda A."/>
            <person name="Takaki Y."/>
            <person name="Nishi S."/>
            <person name="Hori S."/>
            <person name="Arai W."/>
            <person name="Tsubouchi T."/>
            <person name="Morono Y."/>
            <person name="Uchiyama I."/>
            <person name="Ito T."/>
            <person name="Fujiyama A."/>
            <person name="Inagaki F."/>
            <person name="Takami H."/>
        </authorList>
    </citation>
    <scope>NUCLEOTIDE SEQUENCE</scope>
    <source>
        <strain evidence="7">Expedition CK06-06</strain>
    </source>
</reference>
<feature type="region of interest" description="Disordered" evidence="5">
    <location>
        <begin position="1"/>
        <end position="22"/>
    </location>
</feature>
<dbReference type="Pfam" id="PF13087">
    <property type="entry name" value="AAA_12"/>
    <property type="match status" value="1"/>
</dbReference>
<dbReference type="GO" id="GO:0016787">
    <property type="term" value="F:hydrolase activity"/>
    <property type="evidence" value="ECO:0007669"/>
    <property type="project" value="UniProtKB-KW"/>
</dbReference>
<dbReference type="GO" id="GO:0005524">
    <property type="term" value="F:ATP binding"/>
    <property type="evidence" value="ECO:0007669"/>
    <property type="project" value="UniProtKB-KW"/>
</dbReference>
<accession>X1IGR7</accession>
<dbReference type="PANTHER" id="PTHR43788">
    <property type="entry name" value="DNA2/NAM7 HELICASE FAMILY MEMBER"/>
    <property type="match status" value="1"/>
</dbReference>
<organism evidence="7">
    <name type="scientific">marine sediment metagenome</name>
    <dbReference type="NCBI Taxonomy" id="412755"/>
    <lineage>
        <taxon>unclassified sequences</taxon>
        <taxon>metagenomes</taxon>
        <taxon>ecological metagenomes</taxon>
    </lineage>
</organism>
<evidence type="ECO:0000256" key="1">
    <source>
        <dbReference type="ARBA" id="ARBA00022741"/>
    </source>
</evidence>
<evidence type="ECO:0000256" key="3">
    <source>
        <dbReference type="ARBA" id="ARBA00022806"/>
    </source>
</evidence>
<gene>
    <name evidence="7" type="ORF">S03H2_30514</name>
</gene>
<keyword evidence="4" id="KW-0067">ATP-binding</keyword>
<dbReference type="PANTHER" id="PTHR43788:SF8">
    <property type="entry name" value="DNA-BINDING PROTEIN SMUBP-2"/>
    <property type="match status" value="1"/>
</dbReference>
<dbReference type="Gene3D" id="3.40.50.300">
    <property type="entry name" value="P-loop containing nucleotide triphosphate hydrolases"/>
    <property type="match status" value="1"/>
</dbReference>
<dbReference type="InterPro" id="IPR041679">
    <property type="entry name" value="DNA2/NAM7-like_C"/>
</dbReference>
<keyword evidence="2" id="KW-0378">Hydrolase</keyword>
<dbReference type="CDD" id="cd18808">
    <property type="entry name" value="SF1_C_Upf1"/>
    <property type="match status" value="1"/>
</dbReference>
<protein>
    <recommendedName>
        <fullName evidence="6">DNA2/NAM7 helicase-like C-terminal domain-containing protein</fullName>
    </recommendedName>
</protein>
<feature type="non-terminal residue" evidence="7">
    <location>
        <position position="293"/>
    </location>
</feature>
<dbReference type="EMBL" id="BARU01018460">
    <property type="protein sequence ID" value="GAH56758.1"/>
    <property type="molecule type" value="Genomic_DNA"/>
</dbReference>
<evidence type="ECO:0000256" key="5">
    <source>
        <dbReference type="SAM" id="MobiDB-lite"/>
    </source>
</evidence>
<evidence type="ECO:0000259" key="6">
    <source>
        <dbReference type="Pfam" id="PF13087"/>
    </source>
</evidence>
<comment type="caution">
    <text evidence="7">The sequence shown here is derived from an EMBL/GenBank/DDBJ whole genome shotgun (WGS) entry which is preliminary data.</text>
</comment>
<dbReference type="InterPro" id="IPR047187">
    <property type="entry name" value="SF1_C_Upf1"/>
</dbReference>
<dbReference type="InterPro" id="IPR027417">
    <property type="entry name" value="P-loop_NTPase"/>
</dbReference>
<keyword evidence="1" id="KW-0547">Nucleotide-binding</keyword>